<accession>A0A0G1EFZ9</accession>
<evidence type="ECO:0000256" key="1">
    <source>
        <dbReference type="SAM" id="Phobius"/>
    </source>
</evidence>
<dbReference type="EMBL" id="LCFA01000014">
    <property type="protein sequence ID" value="KKS81956.1"/>
    <property type="molecule type" value="Genomic_DNA"/>
</dbReference>
<name>A0A0G1EFZ9_9BACT</name>
<comment type="caution">
    <text evidence="3">The sequence shown here is derived from an EMBL/GenBank/DDBJ whole genome shotgun (WGS) entry which is preliminary data.</text>
</comment>
<keyword evidence="1" id="KW-0812">Transmembrane</keyword>
<feature type="domain" description="DUF4190" evidence="2">
    <location>
        <begin position="73"/>
        <end position="131"/>
    </location>
</feature>
<feature type="transmembrane region" description="Helical" evidence="1">
    <location>
        <begin position="114"/>
        <end position="132"/>
    </location>
</feature>
<dbReference type="Proteomes" id="UP000034810">
    <property type="component" value="Unassembled WGS sequence"/>
</dbReference>
<keyword evidence="1" id="KW-0472">Membrane</keyword>
<gene>
    <name evidence="3" type="ORF">UV58_C0014G0002</name>
</gene>
<reference evidence="3 4" key="1">
    <citation type="journal article" date="2015" name="Nature">
        <title>rRNA introns, odd ribosomes, and small enigmatic genomes across a large radiation of phyla.</title>
        <authorList>
            <person name="Brown C.T."/>
            <person name="Hug L.A."/>
            <person name="Thomas B.C."/>
            <person name="Sharon I."/>
            <person name="Castelle C.J."/>
            <person name="Singh A."/>
            <person name="Wilkins M.J."/>
            <person name="Williams K.H."/>
            <person name="Banfield J.F."/>
        </authorList>
    </citation>
    <scope>NUCLEOTIDE SEQUENCE [LARGE SCALE GENOMIC DNA]</scope>
</reference>
<feature type="transmembrane region" description="Helical" evidence="1">
    <location>
        <begin position="72"/>
        <end position="102"/>
    </location>
</feature>
<evidence type="ECO:0000313" key="3">
    <source>
        <dbReference type="EMBL" id="KKS81956.1"/>
    </source>
</evidence>
<organism evidence="3 4">
    <name type="scientific">Candidatus Wolfebacteria bacterium GW2011_GWC1_43_10</name>
    <dbReference type="NCBI Taxonomy" id="1619011"/>
    <lineage>
        <taxon>Bacteria</taxon>
        <taxon>Candidatus Wolfeibacteriota</taxon>
    </lineage>
</organism>
<protein>
    <recommendedName>
        <fullName evidence="2">DUF4190 domain-containing protein</fullName>
    </recommendedName>
</protein>
<evidence type="ECO:0000313" key="4">
    <source>
        <dbReference type="Proteomes" id="UP000034810"/>
    </source>
</evidence>
<proteinExistence type="predicted"/>
<evidence type="ECO:0000259" key="2">
    <source>
        <dbReference type="Pfam" id="PF13828"/>
    </source>
</evidence>
<keyword evidence="1" id="KW-1133">Transmembrane helix</keyword>
<dbReference type="InterPro" id="IPR025241">
    <property type="entry name" value="DUF4190"/>
</dbReference>
<sequence length="137" mass="15054">MDKVKIPSTGKPCTKCGERNGNPLHNGICNVCYSNSLSKEETNKKIKNIFNRAQNKTHNEQEVGTKTKKNPFAIWGFIVGIASVFLGMGLPPIVATVLSAVGINKTKKPGTGRWMAVTGLILGILYFIVYLYNYGYI</sequence>
<dbReference type="AlphaFoldDB" id="A0A0G1EFZ9"/>
<dbReference type="Pfam" id="PF13828">
    <property type="entry name" value="DUF4190"/>
    <property type="match status" value="1"/>
</dbReference>